<evidence type="ECO:0000256" key="1">
    <source>
        <dbReference type="SAM" id="MobiDB-lite"/>
    </source>
</evidence>
<protein>
    <submittedName>
        <fullName evidence="2">Uncharacterized protein</fullName>
    </submittedName>
</protein>
<organism evidence="2 3">
    <name type="scientific">Nocardiopsis metallicus</name>
    <dbReference type="NCBI Taxonomy" id="179819"/>
    <lineage>
        <taxon>Bacteria</taxon>
        <taxon>Bacillati</taxon>
        <taxon>Actinomycetota</taxon>
        <taxon>Actinomycetes</taxon>
        <taxon>Streptosporangiales</taxon>
        <taxon>Nocardiopsidaceae</taxon>
        <taxon>Nocardiopsis</taxon>
    </lineage>
</organism>
<comment type="caution">
    <text evidence="2">The sequence shown here is derived from an EMBL/GenBank/DDBJ whole genome shotgun (WGS) entry which is preliminary data.</text>
</comment>
<feature type="compositionally biased region" description="Pro residues" evidence="1">
    <location>
        <begin position="57"/>
        <end position="67"/>
    </location>
</feature>
<keyword evidence="3" id="KW-1185">Reference proteome</keyword>
<gene>
    <name evidence="2" type="ORF">HNR07_003584</name>
</gene>
<sequence>MCRSERSESDVAAPEEEGRGQDQEDDGGREGEKDPRERQGARLRGGQNRSGLSFPDTPAPAPAPEER</sequence>
<accession>A0A840WLB1</accession>
<feature type="compositionally biased region" description="Basic and acidic residues" evidence="1">
    <location>
        <begin position="16"/>
        <end position="40"/>
    </location>
</feature>
<evidence type="ECO:0000313" key="2">
    <source>
        <dbReference type="EMBL" id="MBB5492447.1"/>
    </source>
</evidence>
<proteinExistence type="predicted"/>
<dbReference type="Proteomes" id="UP000579647">
    <property type="component" value="Unassembled WGS sequence"/>
</dbReference>
<evidence type="ECO:0000313" key="3">
    <source>
        <dbReference type="Proteomes" id="UP000579647"/>
    </source>
</evidence>
<reference evidence="2 3" key="1">
    <citation type="submission" date="2020-08" db="EMBL/GenBank/DDBJ databases">
        <title>Sequencing the genomes of 1000 actinobacteria strains.</title>
        <authorList>
            <person name="Klenk H.-P."/>
        </authorList>
    </citation>
    <scope>NUCLEOTIDE SEQUENCE [LARGE SCALE GENOMIC DNA]</scope>
    <source>
        <strain evidence="2 3">DSM 44598</strain>
    </source>
</reference>
<dbReference type="AlphaFoldDB" id="A0A840WLB1"/>
<dbReference type="EMBL" id="JACHDO010000001">
    <property type="protein sequence ID" value="MBB5492447.1"/>
    <property type="molecule type" value="Genomic_DNA"/>
</dbReference>
<feature type="region of interest" description="Disordered" evidence="1">
    <location>
        <begin position="1"/>
        <end position="67"/>
    </location>
</feature>
<name>A0A840WLB1_9ACTN</name>